<comment type="similarity">
    <text evidence="2 5">Belongs to the universal ribosomal protein uL10 family.</text>
</comment>
<dbReference type="EMBL" id="JAPTSV010000001">
    <property type="protein sequence ID" value="KAJ1532360.1"/>
    <property type="molecule type" value="Genomic_DNA"/>
</dbReference>
<dbReference type="GO" id="GO:0000027">
    <property type="term" value="P:ribosomal large subunit assembly"/>
    <property type="evidence" value="ECO:0007669"/>
    <property type="project" value="InterPro"/>
</dbReference>
<dbReference type="GO" id="GO:0005730">
    <property type="term" value="C:nucleolus"/>
    <property type="evidence" value="ECO:0007669"/>
    <property type="project" value="UniProtKB-SubCell"/>
</dbReference>
<dbReference type="CDD" id="cd05796">
    <property type="entry name" value="Ribosomal_P0_like"/>
    <property type="match status" value="1"/>
</dbReference>
<dbReference type="PANTHER" id="PTHR45841">
    <property type="entry name" value="MRNA TURNOVER PROTEIN 4 MRTO4"/>
    <property type="match status" value="1"/>
</dbReference>
<organism evidence="7 8">
    <name type="scientific">Megalurothrips usitatus</name>
    <name type="common">bean blossom thrips</name>
    <dbReference type="NCBI Taxonomy" id="439358"/>
    <lineage>
        <taxon>Eukaryota</taxon>
        <taxon>Metazoa</taxon>
        <taxon>Ecdysozoa</taxon>
        <taxon>Arthropoda</taxon>
        <taxon>Hexapoda</taxon>
        <taxon>Insecta</taxon>
        <taxon>Pterygota</taxon>
        <taxon>Neoptera</taxon>
        <taxon>Paraneoptera</taxon>
        <taxon>Thysanoptera</taxon>
        <taxon>Terebrantia</taxon>
        <taxon>Thripoidea</taxon>
        <taxon>Thripidae</taxon>
        <taxon>Megalurothrips</taxon>
    </lineage>
</organism>
<dbReference type="Gene3D" id="3.90.105.20">
    <property type="match status" value="1"/>
</dbReference>
<dbReference type="Pfam" id="PF17777">
    <property type="entry name" value="RL10P_insert"/>
    <property type="match status" value="1"/>
</dbReference>
<keyword evidence="8" id="KW-1185">Reference proteome</keyword>
<dbReference type="InterPro" id="IPR043141">
    <property type="entry name" value="Ribosomal_uL10-like_sf"/>
</dbReference>
<dbReference type="Gene3D" id="3.30.70.1730">
    <property type="match status" value="1"/>
</dbReference>
<dbReference type="Proteomes" id="UP001075354">
    <property type="component" value="Chromosome 1"/>
</dbReference>
<dbReference type="GO" id="GO:0005737">
    <property type="term" value="C:cytoplasm"/>
    <property type="evidence" value="ECO:0007669"/>
    <property type="project" value="UniProtKB-SubCell"/>
</dbReference>
<keyword evidence="3 5" id="KW-0963">Cytoplasm</keyword>
<dbReference type="PANTHER" id="PTHR45841:SF1">
    <property type="entry name" value="MRNA TURNOVER PROTEIN 4 HOMOLOG"/>
    <property type="match status" value="1"/>
</dbReference>
<dbReference type="Pfam" id="PF00466">
    <property type="entry name" value="Ribosomal_L10"/>
    <property type="match status" value="1"/>
</dbReference>
<dbReference type="InterPro" id="IPR051742">
    <property type="entry name" value="Ribosome_Assembly_uL10"/>
</dbReference>
<keyword evidence="4 5" id="KW-0539">Nucleus</keyword>
<proteinExistence type="inferred from homology"/>
<comment type="subunit">
    <text evidence="5">Associates with the pre-60S ribosomal particle.</text>
</comment>
<comment type="caution">
    <text evidence="7">The sequence shown here is derived from an EMBL/GenBank/DDBJ whole genome shotgun (WGS) entry which is preliminary data.</text>
</comment>
<dbReference type="InterPro" id="IPR040637">
    <property type="entry name" value="Ribosomal_uL10-like_insert"/>
</dbReference>
<comment type="function">
    <text evidence="1 5">Component of the ribosome assembly machinery. Nuclear paralog of the ribosomal protein P0, it binds pre-60S subunits at an early stage of assembly in the nucleolus, and is replaced by P0 in cytoplasmic pre-60S subunits and mature 80S ribosomes.</text>
</comment>
<dbReference type="GO" id="GO:0000956">
    <property type="term" value="P:nuclear-transcribed mRNA catabolic process"/>
    <property type="evidence" value="ECO:0007669"/>
    <property type="project" value="TreeGrafter"/>
</dbReference>
<evidence type="ECO:0000256" key="1">
    <source>
        <dbReference type="ARBA" id="ARBA00004046"/>
    </source>
</evidence>
<dbReference type="InterPro" id="IPR001790">
    <property type="entry name" value="Ribosomal_uL10"/>
</dbReference>
<dbReference type="AlphaFoldDB" id="A0AAV7Y048"/>
<comment type="subcellular location">
    <subcellularLocation>
        <location evidence="5">Cytoplasm</location>
    </subcellularLocation>
    <subcellularLocation>
        <location evidence="5">Nucleus</location>
        <location evidence="5">Nucleolus</location>
    </subcellularLocation>
</comment>
<dbReference type="GO" id="GO:0006364">
    <property type="term" value="P:rRNA processing"/>
    <property type="evidence" value="ECO:0007669"/>
    <property type="project" value="TreeGrafter"/>
</dbReference>
<accession>A0AAV7Y048</accession>
<gene>
    <name evidence="7" type="ORF">ONE63_000962</name>
</gene>
<dbReference type="FunFam" id="3.90.105.20:FF:000003">
    <property type="entry name" value="Ribosome assembly factor mrt4"/>
    <property type="match status" value="1"/>
</dbReference>
<dbReference type="InterPro" id="IPR043164">
    <property type="entry name" value="Ribosomal_uL10-like_insert_sf"/>
</dbReference>
<reference evidence="7" key="1">
    <citation type="submission" date="2022-12" db="EMBL/GenBank/DDBJ databases">
        <title>Chromosome-level genome assembly of the bean flower thrips Megalurothrips usitatus.</title>
        <authorList>
            <person name="Ma L."/>
            <person name="Liu Q."/>
            <person name="Li H."/>
            <person name="Cai W."/>
        </authorList>
    </citation>
    <scope>NUCLEOTIDE SEQUENCE</scope>
    <source>
        <strain evidence="7">Cailab_2022a</strain>
    </source>
</reference>
<dbReference type="SUPFAM" id="SSF160369">
    <property type="entry name" value="Ribosomal protein L10-like"/>
    <property type="match status" value="1"/>
</dbReference>
<evidence type="ECO:0000256" key="4">
    <source>
        <dbReference type="ARBA" id="ARBA00023242"/>
    </source>
</evidence>
<dbReference type="GO" id="GO:0003723">
    <property type="term" value="F:RNA binding"/>
    <property type="evidence" value="ECO:0007669"/>
    <property type="project" value="TreeGrafter"/>
</dbReference>
<name>A0AAV7Y048_9NEOP</name>
<feature type="domain" description="Large ribosomal subunit protein uL10-like insertion" evidence="6">
    <location>
        <begin position="126"/>
        <end position="195"/>
    </location>
</feature>
<keyword evidence="5" id="KW-0690">Ribosome biogenesis</keyword>
<sequence>MPRGKRDKKITLSQTDKKGLPHKQKLVEDLRKCVDKYDTIFVFSTENMRNAKLKDLREEWKNDSRFFFGKQTVMQLGLGKTPEEEYQDNLHKISKQLTGQCGLLFTNRSENEVRDYFGTYAVPEFARSGVVATETITLPEGPLPDFPFDSEVYLRKLGMPTTLQKGVVTLLADYDVCKEGKRLTPAQAQILKLLGKQMAEFRLNLKCLWRKDGGKVKRLKDISNTASKGTNGDENFSLRMDTEEDVMD</sequence>
<evidence type="ECO:0000313" key="8">
    <source>
        <dbReference type="Proteomes" id="UP001075354"/>
    </source>
</evidence>
<evidence type="ECO:0000256" key="2">
    <source>
        <dbReference type="ARBA" id="ARBA00008889"/>
    </source>
</evidence>
<evidence type="ECO:0000256" key="5">
    <source>
        <dbReference type="RuleBase" id="RU364039"/>
    </source>
</evidence>
<dbReference type="GO" id="GO:0030687">
    <property type="term" value="C:preribosome, large subunit precursor"/>
    <property type="evidence" value="ECO:0007669"/>
    <property type="project" value="TreeGrafter"/>
</dbReference>
<evidence type="ECO:0000259" key="6">
    <source>
        <dbReference type="Pfam" id="PF17777"/>
    </source>
</evidence>
<dbReference type="InterPro" id="IPR033867">
    <property type="entry name" value="Mrt4"/>
</dbReference>
<protein>
    <recommendedName>
        <fullName evidence="5">Ribosome assembly factor mrt4</fullName>
    </recommendedName>
</protein>
<evidence type="ECO:0000256" key="3">
    <source>
        <dbReference type="ARBA" id="ARBA00022490"/>
    </source>
</evidence>
<evidence type="ECO:0000313" key="7">
    <source>
        <dbReference type="EMBL" id="KAJ1532360.1"/>
    </source>
</evidence>
<dbReference type="FunFam" id="3.30.70.1730:FF:000004">
    <property type="entry name" value="Ribosome assembly factor mrt4"/>
    <property type="match status" value="1"/>
</dbReference>